<sequence>MDLIDYFDRQLLGYLRAHPDMLFRDAARALGAHTMAVDHRIQKLMSLGFLSMERQGTFRLTDRALTICTSFSTPIDEAPISSEFSWTDLYIPLNLTLE</sequence>
<reference evidence="5" key="2">
    <citation type="submission" date="2017-04" db="EMBL/GenBank/DDBJ databases">
        <title>Function of individual gut microbiota members based on whole genome sequencing of pure cultures obtained from chicken caecum.</title>
        <authorList>
            <person name="Medvecky M."/>
            <person name="Cejkova D."/>
            <person name="Polansky O."/>
            <person name="Karasova D."/>
            <person name="Kubasova T."/>
            <person name="Cizek A."/>
            <person name="Rychlik I."/>
        </authorList>
    </citation>
    <scope>NUCLEOTIDE SEQUENCE [LARGE SCALE GENOMIC DNA]</scope>
    <source>
        <strain evidence="5">An175</strain>
    </source>
</reference>
<organism evidence="1 4">
    <name type="scientific">Anaerotruncus colihominis</name>
    <dbReference type="NCBI Taxonomy" id="169435"/>
    <lineage>
        <taxon>Bacteria</taxon>
        <taxon>Bacillati</taxon>
        <taxon>Bacillota</taxon>
        <taxon>Clostridia</taxon>
        <taxon>Eubacteriales</taxon>
        <taxon>Oscillospiraceae</taxon>
        <taxon>Anaerotruncus</taxon>
    </lineage>
</organism>
<evidence type="ECO:0000313" key="4">
    <source>
        <dbReference type="Proteomes" id="UP000095765"/>
    </source>
</evidence>
<dbReference type="Proteomes" id="UP000095765">
    <property type="component" value="Unassembled WGS sequence"/>
</dbReference>
<evidence type="ECO:0000313" key="1">
    <source>
        <dbReference type="EMBL" id="CUQ24210.1"/>
    </source>
</evidence>
<dbReference type="InterPro" id="IPR036388">
    <property type="entry name" value="WH-like_DNA-bd_sf"/>
</dbReference>
<protein>
    <submittedName>
        <fullName evidence="1">Uncharacterized protein</fullName>
    </submittedName>
</protein>
<dbReference type="OrthoDB" id="9878286at2"/>
<dbReference type="Gene3D" id="1.10.10.10">
    <property type="entry name" value="Winged helix-like DNA-binding domain superfamily/Winged helix DNA-binding domain"/>
    <property type="match status" value="1"/>
</dbReference>
<dbReference type="InterPro" id="IPR036390">
    <property type="entry name" value="WH_DNA-bd_sf"/>
</dbReference>
<evidence type="ECO:0000313" key="2">
    <source>
        <dbReference type="EMBL" id="OUP68042.1"/>
    </source>
</evidence>
<dbReference type="EMBL" id="NFKP01000023">
    <property type="protein sequence ID" value="OUP68042.1"/>
    <property type="molecule type" value="Genomic_DNA"/>
</dbReference>
<evidence type="ECO:0000313" key="5">
    <source>
        <dbReference type="Proteomes" id="UP000196386"/>
    </source>
</evidence>
<evidence type="ECO:0000313" key="3">
    <source>
        <dbReference type="EMBL" id="RGE66212.1"/>
    </source>
</evidence>
<dbReference type="SUPFAM" id="SSF46785">
    <property type="entry name" value="Winged helix' DNA-binding domain"/>
    <property type="match status" value="1"/>
</dbReference>
<proteinExistence type="predicted"/>
<dbReference type="Proteomes" id="UP000196386">
    <property type="component" value="Unassembled WGS sequence"/>
</dbReference>
<dbReference type="RefSeq" id="WP_006873048.1">
    <property type="nucleotide sequence ID" value="NZ_CABIWA010000030.1"/>
</dbReference>
<dbReference type="AlphaFoldDB" id="A0A174UWK3"/>
<gene>
    <name evidence="2" type="ORF">B5F11_15680</name>
    <name evidence="3" type="ORF">DXC40_14985</name>
    <name evidence="1" type="ORF">ERS852551_03683</name>
</gene>
<evidence type="ECO:0000313" key="6">
    <source>
        <dbReference type="Proteomes" id="UP000260828"/>
    </source>
</evidence>
<dbReference type="EMBL" id="CZBE01000042">
    <property type="protein sequence ID" value="CUQ24210.1"/>
    <property type="molecule type" value="Genomic_DNA"/>
</dbReference>
<accession>A0A174UWK3</accession>
<reference evidence="1 4" key="1">
    <citation type="submission" date="2015-09" db="EMBL/GenBank/DDBJ databases">
        <authorList>
            <consortium name="Pathogen Informatics"/>
        </authorList>
    </citation>
    <scope>NUCLEOTIDE SEQUENCE [LARGE SCALE GENOMIC DNA]</scope>
    <source>
        <strain evidence="1 4">2789STDY5834939</strain>
    </source>
</reference>
<dbReference type="Proteomes" id="UP000260828">
    <property type="component" value="Unassembled WGS sequence"/>
</dbReference>
<reference evidence="3 6" key="4">
    <citation type="submission" date="2018-08" db="EMBL/GenBank/DDBJ databases">
        <title>A genome reference for cultivated species of the human gut microbiota.</title>
        <authorList>
            <person name="Zou Y."/>
            <person name="Xue W."/>
            <person name="Luo G."/>
        </authorList>
    </citation>
    <scope>NUCLEOTIDE SEQUENCE [LARGE SCALE GENOMIC DNA]</scope>
    <source>
        <strain evidence="3 6">TF05-12AC</strain>
    </source>
</reference>
<name>A0A174UWK3_9FIRM</name>
<dbReference type="GeneID" id="72463847"/>
<dbReference type="EMBL" id="QVME01000009">
    <property type="protein sequence ID" value="RGE66212.1"/>
    <property type="molecule type" value="Genomic_DNA"/>
</dbReference>
<reference evidence="2" key="3">
    <citation type="journal article" date="2018" name="BMC Genomics">
        <title>Whole genome sequencing and function prediction of 133 gut anaerobes isolated from chicken caecum in pure cultures.</title>
        <authorList>
            <person name="Medvecky M."/>
            <person name="Cejkova D."/>
            <person name="Polansky O."/>
            <person name="Karasova D."/>
            <person name="Kubasova T."/>
            <person name="Cizek A."/>
            <person name="Rychlik I."/>
        </authorList>
    </citation>
    <scope>NUCLEOTIDE SEQUENCE</scope>
    <source>
        <strain evidence="2">An175</strain>
    </source>
</reference>